<dbReference type="CDD" id="cd13250">
    <property type="entry name" value="PH_ACAP"/>
    <property type="match status" value="1"/>
</dbReference>
<dbReference type="AlphaFoldDB" id="A0A7S2RGL5"/>
<dbReference type="SUPFAM" id="SSF103657">
    <property type="entry name" value="BAR/IMD domain-like"/>
    <property type="match status" value="1"/>
</dbReference>
<dbReference type="InterPro" id="IPR045258">
    <property type="entry name" value="ACAP1/2/3-like"/>
</dbReference>
<dbReference type="SUPFAM" id="SSF50729">
    <property type="entry name" value="PH domain-like"/>
    <property type="match status" value="1"/>
</dbReference>
<feature type="compositionally biased region" description="Acidic residues" evidence="7">
    <location>
        <begin position="322"/>
        <end position="341"/>
    </location>
</feature>
<dbReference type="SUPFAM" id="SSF57863">
    <property type="entry name" value="ArfGap/RecO-like zinc finger"/>
    <property type="match status" value="1"/>
</dbReference>
<gene>
    <name evidence="11" type="ORF">QSP1433_LOCUS3191</name>
</gene>
<evidence type="ECO:0000256" key="5">
    <source>
        <dbReference type="PROSITE-ProRule" id="PRU00288"/>
    </source>
</evidence>
<feature type="compositionally biased region" description="Low complexity" evidence="7">
    <location>
        <begin position="398"/>
        <end position="424"/>
    </location>
</feature>
<dbReference type="Gene3D" id="1.20.1270.60">
    <property type="entry name" value="Arfaptin homology (AH) domain/BAR domain"/>
    <property type="match status" value="1"/>
</dbReference>
<dbReference type="Pfam" id="PF01412">
    <property type="entry name" value="ArfGap"/>
    <property type="match status" value="1"/>
</dbReference>
<dbReference type="InterPro" id="IPR011993">
    <property type="entry name" value="PH-like_dom_sf"/>
</dbReference>
<feature type="repeat" description="ANK" evidence="4">
    <location>
        <begin position="1087"/>
        <end position="1119"/>
    </location>
</feature>
<evidence type="ECO:0000256" key="6">
    <source>
        <dbReference type="SAM" id="Coils"/>
    </source>
</evidence>
<feature type="domain" description="GYF" evidence="10">
    <location>
        <begin position="90"/>
        <end position="140"/>
    </location>
</feature>
<evidence type="ECO:0000259" key="8">
    <source>
        <dbReference type="PROSITE" id="PS50003"/>
    </source>
</evidence>
<evidence type="ECO:0000259" key="10">
    <source>
        <dbReference type="PROSITE" id="PS50829"/>
    </source>
</evidence>
<dbReference type="InterPro" id="IPR038508">
    <property type="entry name" value="ArfGAP_dom_sf"/>
</dbReference>
<keyword evidence="2 5" id="KW-0863">Zinc-finger</keyword>
<dbReference type="CDD" id="cd07307">
    <property type="entry name" value="BAR"/>
    <property type="match status" value="1"/>
</dbReference>
<feature type="region of interest" description="Disordered" evidence="7">
    <location>
        <begin position="265"/>
        <end position="424"/>
    </location>
</feature>
<dbReference type="GO" id="GO:0005737">
    <property type="term" value="C:cytoplasm"/>
    <property type="evidence" value="ECO:0007669"/>
    <property type="project" value="InterPro"/>
</dbReference>
<dbReference type="Gene3D" id="2.30.29.30">
    <property type="entry name" value="Pleckstrin-homology domain (PH domain)/Phosphotyrosine-binding domain (PTB)"/>
    <property type="match status" value="1"/>
</dbReference>
<feature type="compositionally biased region" description="Polar residues" evidence="7">
    <location>
        <begin position="281"/>
        <end position="291"/>
    </location>
</feature>
<sequence length="1204" mass="134306">MPGLVEEKDVQLNMTSWYYRGYSGKVHGPHSSLTMKEYLNAGELDKGGVEVAKSARGPFVDIAHFFPDRKQAFMKEPSEIPSADTSSDVEPNWYYKHAQGSILGPFNSKKMNEWTKSCILHSATPIRRGCEPGANFSPLGGVYPDPETAFLGKIETKNTEPVHHQRASSDSKASKGMRKSNLGNVKSKLFSRVRHRRSSSAGSGGSSHVLSEFDQQNPDGAAVEGETVAPKGNSAGAKSPVGHGVRKFAGKKLLSVVTTPRGINISKYRPHHKSEDEDYIASSSSSTQSRKLYNFRKGKQNLYQKMKNRGRKNVPDTNMAEPDSEGEGTIDEDEGDEEDDASMSSSSDSEREGTFRFFRSRGRTGSKGDDDATTMELLSPTPSSGVGSFSLKKMRMPAGSGFSLSSRHSRRSTASASMDSAATAAVTNEEDLALFSTLSEKRMDDMDSEGERQHQLEDENAKLRAYINQLEDFVRAKCPKDVVDQMPPRPDFEQTVEEINVKTVYSPSHQSAKLPFPLAGEEFLEKFVVVEFDEDSPMLRRKLSAFEQGNRELRSELKDFLKGAYSFLESNAEALNATVIFAETMNQPELARLSPLMTMLHEVLKCTADLRERVVLSFHQNMTQTLDCFLKKDIKTADRLRRDLGRARDEYETAENKYAHHRRSKPRNHTIGTLGRAHDTVEENLLKDLQEAKSRFELARFGMIQQVNQLEMKKKFLLVDRAATCLEDIFTYFKHGHEMIARLSNALEEARGEVSLTQANYRGVVELWNAKRIELESQLHSGAFPFLSKERRMLNASKVHEKVTVQSCTSRTSRDPLILHQGYLYKRSSGVRKDWKRRWFVLRGGKLLYYRGWKDLVAQPICDILLCTVREVTNSELKCCFEIISPQKQRSYMLQAVNEHEMHAWMGAIRKGIESQLVTQQNRRLSGSTSFGVSDPQVSALLAINQTCADCGGETPDWICINLGVFICIKCSGIHRSLGSHISKVRSITLDQLPRLQLDVLQSLGNEVVNQILVADTGRNASCAISTNASRQQRHDYIEQKYIFKTLMDESMPKLSISESIEKGNLPAILTCILQGVALEEPVEFIKGNTPLHLAASLGQLECCELLFLNGAPIDVANYLGQTPVQVAQEHNEYECERLLERHVKNSKGSPIHSCTHSKSAPNSPNPGNLSPRASSLTAVDDLLVRELGAMSSDSPASPAFSND</sequence>
<evidence type="ECO:0000256" key="4">
    <source>
        <dbReference type="PROSITE-ProRule" id="PRU00023"/>
    </source>
</evidence>
<name>A0A7S2RGL5_9STRA</name>
<dbReference type="InterPro" id="IPR003169">
    <property type="entry name" value="GYF"/>
</dbReference>
<accession>A0A7S2RGL5</accession>
<dbReference type="Pfam" id="PF12796">
    <property type="entry name" value="Ank_2"/>
    <property type="match status" value="1"/>
</dbReference>
<keyword evidence="4" id="KW-0040">ANK repeat</keyword>
<dbReference type="PROSITE" id="PS50115">
    <property type="entry name" value="ARFGAP"/>
    <property type="match status" value="1"/>
</dbReference>
<feature type="compositionally biased region" description="Basic residues" evidence="7">
    <location>
        <begin position="189"/>
        <end position="198"/>
    </location>
</feature>
<dbReference type="SUPFAM" id="SSF48403">
    <property type="entry name" value="Ankyrin repeat"/>
    <property type="match status" value="1"/>
</dbReference>
<evidence type="ECO:0000256" key="7">
    <source>
        <dbReference type="SAM" id="MobiDB-lite"/>
    </source>
</evidence>
<evidence type="ECO:0000313" key="11">
    <source>
        <dbReference type="EMBL" id="CAD9670471.1"/>
    </source>
</evidence>
<reference evidence="11" key="1">
    <citation type="submission" date="2021-01" db="EMBL/GenBank/DDBJ databases">
        <authorList>
            <person name="Corre E."/>
            <person name="Pelletier E."/>
            <person name="Niang G."/>
            <person name="Scheremetjew M."/>
            <person name="Finn R."/>
            <person name="Kale V."/>
            <person name="Holt S."/>
            <person name="Cochrane G."/>
            <person name="Meng A."/>
            <person name="Brown T."/>
            <person name="Cohen L."/>
        </authorList>
    </citation>
    <scope>NUCLEOTIDE SEQUENCE</scope>
    <source>
        <strain evidence="11">NY070348D</strain>
    </source>
</reference>
<dbReference type="PROSITE" id="PS50297">
    <property type="entry name" value="ANK_REP_REGION"/>
    <property type="match status" value="1"/>
</dbReference>
<dbReference type="Gene3D" id="3.30.1490.40">
    <property type="match status" value="1"/>
</dbReference>
<dbReference type="CDD" id="cd08204">
    <property type="entry name" value="ArfGap"/>
    <property type="match status" value="1"/>
</dbReference>
<feature type="region of interest" description="Disordered" evidence="7">
    <location>
        <begin position="1147"/>
        <end position="1176"/>
    </location>
</feature>
<feature type="region of interest" description="Disordered" evidence="7">
    <location>
        <begin position="156"/>
        <end position="243"/>
    </location>
</feature>
<dbReference type="SUPFAM" id="SSF55277">
    <property type="entry name" value="GYF domain"/>
    <property type="match status" value="2"/>
</dbReference>
<dbReference type="PROSITE" id="PS50088">
    <property type="entry name" value="ANK_REPEAT"/>
    <property type="match status" value="1"/>
</dbReference>
<dbReference type="Gene3D" id="1.10.220.150">
    <property type="entry name" value="Arf GTPase activating protein"/>
    <property type="match status" value="1"/>
</dbReference>
<dbReference type="Pfam" id="PF02213">
    <property type="entry name" value="GYF"/>
    <property type="match status" value="1"/>
</dbReference>
<protein>
    <submittedName>
        <fullName evidence="11">Uncharacterized protein</fullName>
    </submittedName>
</protein>
<feature type="domain" description="PH" evidence="8">
    <location>
        <begin position="817"/>
        <end position="914"/>
    </location>
</feature>
<keyword evidence="3" id="KW-0862">Zinc</keyword>
<dbReference type="InterPro" id="IPR037278">
    <property type="entry name" value="ARFGAP/RecO"/>
</dbReference>
<dbReference type="InterPro" id="IPR001164">
    <property type="entry name" value="ArfGAP_dom"/>
</dbReference>
<keyword evidence="6" id="KW-0175">Coiled coil</keyword>
<evidence type="ECO:0000256" key="1">
    <source>
        <dbReference type="ARBA" id="ARBA00022723"/>
    </source>
</evidence>
<dbReference type="InterPro" id="IPR027267">
    <property type="entry name" value="AH/BAR_dom_sf"/>
</dbReference>
<organism evidence="11">
    <name type="scientific">Mucochytrium quahogii</name>
    <dbReference type="NCBI Taxonomy" id="96639"/>
    <lineage>
        <taxon>Eukaryota</taxon>
        <taxon>Sar</taxon>
        <taxon>Stramenopiles</taxon>
        <taxon>Bigyra</taxon>
        <taxon>Labyrinthulomycetes</taxon>
        <taxon>Thraustochytrida</taxon>
        <taxon>Thraustochytriidae</taxon>
        <taxon>Mucochytrium</taxon>
    </lineage>
</organism>
<proteinExistence type="predicted"/>
<dbReference type="PROSITE" id="PS50829">
    <property type="entry name" value="GYF"/>
    <property type="match status" value="1"/>
</dbReference>
<dbReference type="InterPro" id="IPR002110">
    <property type="entry name" value="Ankyrin_rpt"/>
</dbReference>
<dbReference type="GO" id="GO:0005096">
    <property type="term" value="F:GTPase activator activity"/>
    <property type="evidence" value="ECO:0007669"/>
    <property type="project" value="InterPro"/>
</dbReference>
<evidence type="ECO:0000259" key="9">
    <source>
        <dbReference type="PROSITE" id="PS50115"/>
    </source>
</evidence>
<evidence type="ECO:0000256" key="3">
    <source>
        <dbReference type="ARBA" id="ARBA00022833"/>
    </source>
</evidence>
<dbReference type="GO" id="GO:0008270">
    <property type="term" value="F:zinc ion binding"/>
    <property type="evidence" value="ECO:0007669"/>
    <property type="project" value="UniProtKB-KW"/>
</dbReference>
<dbReference type="InterPro" id="IPR036770">
    <property type="entry name" value="Ankyrin_rpt-contain_sf"/>
</dbReference>
<keyword evidence="1" id="KW-0479">Metal-binding</keyword>
<feature type="compositionally biased region" description="Basic and acidic residues" evidence="7">
    <location>
        <begin position="156"/>
        <end position="173"/>
    </location>
</feature>
<dbReference type="Pfam" id="PF16746">
    <property type="entry name" value="BAR_3"/>
    <property type="match status" value="1"/>
</dbReference>
<dbReference type="PRINTS" id="PR00405">
    <property type="entry name" value="REVINTRACTNG"/>
</dbReference>
<dbReference type="InterPro" id="IPR004148">
    <property type="entry name" value="BAR_dom"/>
</dbReference>
<evidence type="ECO:0000256" key="2">
    <source>
        <dbReference type="ARBA" id="ARBA00022771"/>
    </source>
</evidence>
<dbReference type="SMART" id="SM00105">
    <property type="entry name" value="ArfGap"/>
    <property type="match status" value="1"/>
</dbReference>
<dbReference type="PROSITE" id="PS50003">
    <property type="entry name" value="PH_DOMAIN"/>
    <property type="match status" value="1"/>
</dbReference>
<feature type="domain" description="Arf-GAP" evidence="9">
    <location>
        <begin position="935"/>
        <end position="1059"/>
    </location>
</feature>
<dbReference type="SMART" id="SM00233">
    <property type="entry name" value="PH"/>
    <property type="match status" value="1"/>
</dbReference>
<dbReference type="InterPro" id="IPR035445">
    <property type="entry name" value="GYF-like_dom_sf"/>
</dbReference>
<dbReference type="InterPro" id="IPR001849">
    <property type="entry name" value="PH_domain"/>
</dbReference>
<dbReference type="EMBL" id="HBHK01005413">
    <property type="protein sequence ID" value="CAD9670471.1"/>
    <property type="molecule type" value="Transcribed_RNA"/>
</dbReference>
<feature type="coiled-coil region" evidence="6">
    <location>
        <begin position="637"/>
        <end position="664"/>
    </location>
</feature>
<dbReference type="SMART" id="SM00248">
    <property type="entry name" value="ANK"/>
    <property type="match status" value="1"/>
</dbReference>
<dbReference type="Pfam" id="PF00169">
    <property type="entry name" value="PH"/>
    <property type="match status" value="1"/>
</dbReference>
<dbReference type="PANTHER" id="PTHR23180">
    <property type="entry name" value="CENTAURIN/ARF"/>
    <property type="match status" value="1"/>
</dbReference>
<dbReference type="Gene3D" id="1.25.40.20">
    <property type="entry name" value="Ankyrin repeat-containing domain"/>
    <property type="match status" value="1"/>
</dbReference>
<dbReference type="PANTHER" id="PTHR23180:SF160">
    <property type="entry name" value="ADP-RIBOSYLATION FACTOR GTPASE-ACTIVATING PROTEIN EFFECTOR PROTEIN 1"/>
    <property type="match status" value="1"/>
</dbReference>